<gene>
    <name evidence="5" type="ORF">PF004_g2240</name>
    <name evidence="4" type="ORF">PF005_g5788</name>
    <name evidence="3" type="ORF">PF006_g5119</name>
    <name evidence="2" type="ORF">PF007_g8315</name>
</gene>
<sequence length="119" mass="12642">MTTRQLLLALSLASNCPLRRSSVQFVVARQPLALCNAKVKVSPHKECSVHPPPAQPSKSSDPAVSLACRPLDGGTSTLPSPSCQLLTVNGPLDQLWSIVRPFRPSLRASSGAHMAALLH</sequence>
<evidence type="ECO:0000313" key="2">
    <source>
        <dbReference type="EMBL" id="KAE9120030.1"/>
    </source>
</evidence>
<feature type="region of interest" description="Disordered" evidence="1">
    <location>
        <begin position="45"/>
        <end position="66"/>
    </location>
</feature>
<evidence type="ECO:0000256" key="1">
    <source>
        <dbReference type="SAM" id="MobiDB-lite"/>
    </source>
</evidence>
<dbReference type="Proteomes" id="UP000441208">
    <property type="component" value="Unassembled WGS sequence"/>
</dbReference>
<organism evidence="2 8">
    <name type="scientific">Phytophthora fragariae</name>
    <dbReference type="NCBI Taxonomy" id="53985"/>
    <lineage>
        <taxon>Eukaryota</taxon>
        <taxon>Sar</taxon>
        <taxon>Stramenopiles</taxon>
        <taxon>Oomycota</taxon>
        <taxon>Peronosporomycetes</taxon>
        <taxon>Peronosporales</taxon>
        <taxon>Peronosporaceae</taxon>
        <taxon>Phytophthora</taxon>
    </lineage>
</organism>
<keyword evidence="6" id="KW-1185">Reference proteome</keyword>
<evidence type="ECO:0000313" key="5">
    <source>
        <dbReference type="EMBL" id="KAE9251859.1"/>
    </source>
</evidence>
<dbReference type="EMBL" id="QXFZ01000346">
    <property type="protein sequence ID" value="KAE9120030.1"/>
    <property type="molecule type" value="Genomic_DNA"/>
</dbReference>
<dbReference type="Proteomes" id="UP000476176">
    <property type="component" value="Unassembled WGS sequence"/>
</dbReference>
<evidence type="ECO:0000313" key="9">
    <source>
        <dbReference type="Proteomes" id="UP000476176"/>
    </source>
</evidence>
<proteinExistence type="predicted"/>
<evidence type="ECO:0000313" key="6">
    <source>
        <dbReference type="Proteomes" id="UP000433483"/>
    </source>
</evidence>
<dbReference type="AlphaFoldDB" id="A0A6A3STC1"/>
<evidence type="ECO:0000313" key="3">
    <source>
        <dbReference type="EMBL" id="KAE9150505.1"/>
    </source>
</evidence>
<evidence type="ECO:0000313" key="4">
    <source>
        <dbReference type="EMBL" id="KAE9224734.1"/>
    </source>
</evidence>
<dbReference type="EMBL" id="QXGB01000205">
    <property type="protein sequence ID" value="KAE9224734.1"/>
    <property type="molecule type" value="Genomic_DNA"/>
</dbReference>
<comment type="caution">
    <text evidence="2">The sequence shown here is derived from an EMBL/GenBank/DDBJ whole genome shotgun (WGS) entry which is preliminary data.</text>
</comment>
<dbReference type="Proteomes" id="UP000433483">
    <property type="component" value="Unassembled WGS sequence"/>
</dbReference>
<dbReference type="Proteomes" id="UP000440732">
    <property type="component" value="Unassembled WGS sequence"/>
</dbReference>
<reference evidence="6 7" key="1">
    <citation type="submission" date="2018-08" db="EMBL/GenBank/DDBJ databases">
        <title>Genomic investigation of the strawberry pathogen Phytophthora fragariae indicates pathogenicity is determined by transcriptional variation in three key races.</title>
        <authorList>
            <person name="Adams T.M."/>
            <person name="Armitage A.D."/>
            <person name="Sobczyk M.K."/>
            <person name="Bates H.J."/>
            <person name="Dunwell J.M."/>
            <person name="Nellist C.F."/>
            <person name="Harrison R.J."/>
        </authorList>
    </citation>
    <scope>NUCLEOTIDE SEQUENCE [LARGE SCALE GENOMIC DNA]</scope>
    <source>
        <strain evidence="5 9">BC-23</strain>
        <strain evidence="4 6">NOV-27</strain>
        <strain evidence="3 7">NOV-5</strain>
        <strain evidence="2 8">NOV-71</strain>
    </source>
</reference>
<accession>A0A6A3STC1</accession>
<protein>
    <submittedName>
        <fullName evidence="2">Uncharacterized protein</fullName>
    </submittedName>
</protein>
<name>A0A6A3STC1_9STRA</name>
<dbReference type="EMBL" id="QXGC01000062">
    <property type="protein sequence ID" value="KAE9251859.1"/>
    <property type="molecule type" value="Genomic_DNA"/>
</dbReference>
<dbReference type="EMBL" id="QXGA01000186">
    <property type="protein sequence ID" value="KAE9150505.1"/>
    <property type="molecule type" value="Genomic_DNA"/>
</dbReference>
<evidence type="ECO:0000313" key="7">
    <source>
        <dbReference type="Proteomes" id="UP000440732"/>
    </source>
</evidence>
<evidence type="ECO:0000313" key="8">
    <source>
        <dbReference type="Proteomes" id="UP000441208"/>
    </source>
</evidence>